<dbReference type="SUPFAM" id="SSF81799">
    <property type="entry name" value="Putative methyltransferase TM0872, insert domain"/>
    <property type="match status" value="1"/>
</dbReference>
<dbReference type="Pfam" id="PF01795">
    <property type="entry name" value="Methyltransf_5"/>
    <property type="match status" value="1"/>
</dbReference>
<dbReference type="RefSeq" id="WP_250937621.1">
    <property type="nucleotide sequence ID" value="NZ_JAMLJK010000001.1"/>
</dbReference>
<name>A0AA41ZEC9_9GAMM</name>
<reference evidence="8" key="1">
    <citation type="submission" date="2022-11" db="EMBL/GenBank/DDBJ databases">
        <title>Larsenimonas rhizosphaerae sp. nov., isolated from a tidal mudflat.</title>
        <authorList>
            <person name="Lee S.D."/>
            <person name="Kim I.S."/>
        </authorList>
    </citation>
    <scope>NUCLEOTIDE SEQUENCE</scope>
    <source>
        <strain evidence="8">GH2-1</strain>
    </source>
</reference>
<feature type="binding site" evidence="7">
    <location>
        <position position="61"/>
    </location>
    <ligand>
        <name>S-adenosyl-L-methionine</name>
        <dbReference type="ChEBI" id="CHEBI:59789"/>
    </ligand>
</feature>
<keyword evidence="3 7" id="KW-0698">rRNA processing</keyword>
<feature type="binding site" evidence="7">
    <location>
        <position position="107"/>
    </location>
    <ligand>
        <name>S-adenosyl-L-methionine</name>
        <dbReference type="ChEBI" id="CHEBI:59789"/>
    </ligand>
</feature>
<dbReference type="PANTHER" id="PTHR11265:SF0">
    <property type="entry name" value="12S RRNA N4-METHYLCYTIDINE METHYLTRANSFERASE"/>
    <property type="match status" value="1"/>
</dbReference>
<dbReference type="InterPro" id="IPR002903">
    <property type="entry name" value="RsmH"/>
</dbReference>
<accession>A0AA41ZEC9</accession>
<evidence type="ECO:0000256" key="2">
    <source>
        <dbReference type="ARBA" id="ARBA00022490"/>
    </source>
</evidence>
<keyword evidence="5 7" id="KW-0808">Transferase</keyword>
<protein>
    <recommendedName>
        <fullName evidence="7">Ribosomal RNA small subunit methyltransferase H</fullName>
        <ecNumber evidence="7">2.1.1.199</ecNumber>
    </recommendedName>
    <alternativeName>
        <fullName evidence="7">16S rRNA m(4)C1402 methyltransferase</fullName>
    </alternativeName>
    <alternativeName>
        <fullName evidence="7">rRNA (cytosine-N(4)-)-methyltransferase RsmH</fullName>
    </alternativeName>
</protein>
<dbReference type="Gene3D" id="3.40.50.150">
    <property type="entry name" value="Vaccinia Virus protein VP39"/>
    <property type="match status" value="1"/>
</dbReference>
<evidence type="ECO:0000256" key="3">
    <source>
        <dbReference type="ARBA" id="ARBA00022552"/>
    </source>
</evidence>
<dbReference type="Gene3D" id="1.10.150.170">
    <property type="entry name" value="Putative methyltransferase TM0872, insert domain"/>
    <property type="match status" value="1"/>
</dbReference>
<dbReference type="GO" id="GO:0005737">
    <property type="term" value="C:cytoplasm"/>
    <property type="evidence" value="ECO:0007669"/>
    <property type="project" value="UniProtKB-SubCell"/>
</dbReference>
<dbReference type="HAMAP" id="MF_01007">
    <property type="entry name" value="16SrRNA_methyltr_H"/>
    <property type="match status" value="1"/>
</dbReference>
<keyword evidence="9" id="KW-1185">Reference proteome</keyword>
<dbReference type="EMBL" id="JAPIVE010000001">
    <property type="protein sequence ID" value="MCX2523757.1"/>
    <property type="molecule type" value="Genomic_DNA"/>
</dbReference>
<sequence length="315" mass="34873">MSSGPAPSQDFIHKSVLLDGAVDRLVQVPSGTYIDGTFGRGGHSRAILGLLDDAGRLLAMDRDPDALAAAAEITDPRFSITRGTFSTLGDLAHEQGLHGSLDGILLDIGVSSPQLDDGERGFSFMRDGPLDMRMDPDSGQSVATWLATASEQDMAWVMKTYGEERYAKRLARAIATERLERPIETTHHLARLLKDAHPAWEKHKHPATRAFQAFRIYINDELGELERALDSALEALAVGGRLVVISFHSLEDRIVKRFMRDKARGDQLPRHLPLRDDQLNKRLTLVGKALKPTRDEIEMNPRARSAVMRVAEKLA</sequence>
<evidence type="ECO:0000256" key="4">
    <source>
        <dbReference type="ARBA" id="ARBA00022603"/>
    </source>
</evidence>
<keyword evidence="2 7" id="KW-0963">Cytoplasm</keyword>
<evidence type="ECO:0000313" key="8">
    <source>
        <dbReference type="EMBL" id="MCX2523757.1"/>
    </source>
</evidence>
<keyword evidence="4 7" id="KW-0489">Methyltransferase</keyword>
<dbReference type="SUPFAM" id="SSF53335">
    <property type="entry name" value="S-adenosyl-L-methionine-dependent methyltransferases"/>
    <property type="match status" value="1"/>
</dbReference>
<evidence type="ECO:0000256" key="6">
    <source>
        <dbReference type="ARBA" id="ARBA00022691"/>
    </source>
</evidence>
<proteinExistence type="inferred from homology"/>
<feature type="binding site" evidence="7">
    <location>
        <begin position="41"/>
        <end position="43"/>
    </location>
    <ligand>
        <name>S-adenosyl-L-methionine</name>
        <dbReference type="ChEBI" id="CHEBI:59789"/>
    </ligand>
</feature>
<organism evidence="8 9">
    <name type="scientific">Larsenimonas rhizosphaerae</name>
    <dbReference type="NCBI Taxonomy" id="2944682"/>
    <lineage>
        <taxon>Bacteria</taxon>
        <taxon>Pseudomonadati</taxon>
        <taxon>Pseudomonadota</taxon>
        <taxon>Gammaproteobacteria</taxon>
        <taxon>Oceanospirillales</taxon>
        <taxon>Halomonadaceae</taxon>
        <taxon>Larsenimonas</taxon>
    </lineage>
</organism>
<comment type="catalytic activity">
    <reaction evidence="7">
        <text>cytidine(1402) in 16S rRNA + S-adenosyl-L-methionine = N(4)-methylcytidine(1402) in 16S rRNA + S-adenosyl-L-homocysteine + H(+)</text>
        <dbReference type="Rhea" id="RHEA:42928"/>
        <dbReference type="Rhea" id="RHEA-COMP:10286"/>
        <dbReference type="Rhea" id="RHEA-COMP:10287"/>
        <dbReference type="ChEBI" id="CHEBI:15378"/>
        <dbReference type="ChEBI" id="CHEBI:57856"/>
        <dbReference type="ChEBI" id="CHEBI:59789"/>
        <dbReference type="ChEBI" id="CHEBI:74506"/>
        <dbReference type="ChEBI" id="CHEBI:82748"/>
        <dbReference type="EC" id="2.1.1.199"/>
    </reaction>
</comment>
<feature type="binding site" evidence="7">
    <location>
        <position position="114"/>
    </location>
    <ligand>
        <name>S-adenosyl-L-methionine</name>
        <dbReference type="ChEBI" id="CHEBI:59789"/>
    </ligand>
</feature>
<comment type="function">
    <text evidence="7">Specifically methylates the N4 position of cytidine in position 1402 (C1402) of 16S rRNA.</text>
</comment>
<dbReference type="Proteomes" id="UP001165678">
    <property type="component" value="Unassembled WGS sequence"/>
</dbReference>
<evidence type="ECO:0000256" key="1">
    <source>
        <dbReference type="ARBA" id="ARBA00010396"/>
    </source>
</evidence>
<dbReference type="AlphaFoldDB" id="A0AA41ZEC9"/>
<dbReference type="FunFam" id="1.10.150.170:FF:000001">
    <property type="entry name" value="Ribosomal RNA small subunit methyltransferase H"/>
    <property type="match status" value="1"/>
</dbReference>
<comment type="subcellular location">
    <subcellularLocation>
        <location evidence="7">Cytoplasm</location>
    </subcellularLocation>
</comment>
<dbReference type="GO" id="GO:0070475">
    <property type="term" value="P:rRNA base methylation"/>
    <property type="evidence" value="ECO:0007669"/>
    <property type="project" value="UniProtKB-UniRule"/>
</dbReference>
<dbReference type="InterPro" id="IPR029063">
    <property type="entry name" value="SAM-dependent_MTases_sf"/>
</dbReference>
<dbReference type="NCBIfam" id="TIGR00006">
    <property type="entry name" value="16S rRNA (cytosine(1402)-N(4))-methyltransferase RsmH"/>
    <property type="match status" value="1"/>
</dbReference>
<dbReference type="PANTHER" id="PTHR11265">
    <property type="entry name" value="S-ADENOSYL-METHYLTRANSFERASE MRAW"/>
    <property type="match status" value="1"/>
</dbReference>
<dbReference type="PIRSF" id="PIRSF004486">
    <property type="entry name" value="MraW"/>
    <property type="match status" value="1"/>
</dbReference>
<evidence type="ECO:0000313" key="9">
    <source>
        <dbReference type="Proteomes" id="UP001165678"/>
    </source>
</evidence>
<comment type="caution">
    <text evidence="8">The sequence shown here is derived from an EMBL/GenBank/DDBJ whole genome shotgun (WGS) entry which is preliminary data.</text>
</comment>
<keyword evidence="6 7" id="KW-0949">S-adenosyl-L-methionine</keyword>
<feature type="binding site" evidence="7">
    <location>
        <position position="85"/>
    </location>
    <ligand>
        <name>S-adenosyl-L-methionine</name>
        <dbReference type="ChEBI" id="CHEBI:59789"/>
    </ligand>
</feature>
<gene>
    <name evidence="7 8" type="primary">rsmH</name>
    <name evidence="8" type="ORF">OQ287_05850</name>
</gene>
<evidence type="ECO:0000256" key="5">
    <source>
        <dbReference type="ARBA" id="ARBA00022679"/>
    </source>
</evidence>
<dbReference type="InterPro" id="IPR023397">
    <property type="entry name" value="SAM-dep_MeTrfase_MraW_recog"/>
</dbReference>
<comment type="similarity">
    <text evidence="1 7">Belongs to the methyltransferase superfamily. RsmH family.</text>
</comment>
<dbReference type="EC" id="2.1.1.199" evidence="7"/>
<dbReference type="GO" id="GO:0071424">
    <property type="term" value="F:rRNA (cytosine-N4-)-methyltransferase activity"/>
    <property type="evidence" value="ECO:0007669"/>
    <property type="project" value="UniProtKB-UniRule"/>
</dbReference>
<evidence type="ECO:0000256" key="7">
    <source>
        <dbReference type="HAMAP-Rule" id="MF_01007"/>
    </source>
</evidence>